<evidence type="ECO:0000256" key="5">
    <source>
        <dbReference type="ARBA" id="ARBA00022714"/>
    </source>
</evidence>
<keyword evidence="11" id="KW-0411">Iron-sulfur</keyword>
<feature type="domain" description="FAD-binding FR-type" evidence="15">
    <location>
        <begin position="252"/>
        <end position="352"/>
    </location>
</feature>
<dbReference type="PANTHER" id="PTHR47354:SF8">
    <property type="entry name" value="1,2-PHENYLACETYL-COA EPOXIDASE, SUBUNIT E"/>
    <property type="match status" value="1"/>
</dbReference>
<evidence type="ECO:0000256" key="8">
    <source>
        <dbReference type="ARBA" id="ARBA00022989"/>
    </source>
</evidence>
<evidence type="ECO:0000256" key="2">
    <source>
        <dbReference type="ARBA" id="ARBA00004141"/>
    </source>
</evidence>
<comment type="caution">
    <text evidence="16">The sequence shown here is derived from an EMBL/GenBank/DDBJ whole genome shotgun (WGS) entry which is preliminary data.</text>
</comment>
<organism evidence="16 17">
    <name type="scientific">Actinomadura gamaensis</name>
    <dbReference type="NCBI Taxonomy" id="1763541"/>
    <lineage>
        <taxon>Bacteria</taxon>
        <taxon>Bacillati</taxon>
        <taxon>Actinomycetota</taxon>
        <taxon>Actinomycetes</taxon>
        <taxon>Streptosporangiales</taxon>
        <taxon>Thermomonosporaceae</taxon>
        <taxon>Actinomadura</taxon>
    </lineage>
</organism>
<keyword evidence="10" id="KW-0408">Iron</keyword>
<comment type="subcellular location">
    <subcellularLocation>
        <location evidence="2">Membrane</location>
        <topology evidence="2">Multi-pass membrane protein</topology>
    </subcellularLocation>
</comment>
<dbReference type="Pfam" id="PF00175">
    <property type="entry name" value="NAD_binding_1"/>
    <property type="match status" value="1"/>
</dbReference>
<feature type="transmembrane region" description="Helical" evidence="14">
    <location>
        <begin position="82"/>
        <end position="102"/>
    </location>
</feature>
<dbReference type="RefSeq" id="WP_378254502.1">
    <property type="nucleotide sequence ID" value="NZ_JBHSIT010000003.1"/>
</dbReference>
<dbReference type="PROSITE" id="PS51384">
    <property type="entry name" value="FAD_FR"/>
    <property type="match status" value="1"/>
</dbReference>
<evidence type="ECO:0000313" key="16">
    <source>
        <dbReference type="EMBL" id="MFC4908149.1"/>
    </source>
</evidence>
<evidence type="ECO:0000256" key="7">
    <source>
        <dbReference type="ARBA" id="ARBA00022827"/>
    </source>
</evidence>
<dbReference type="InterPro" id="IPR013130">
    <property type="entry name" value="Fe3_Rdtase_TM_dom"/>
</dbReference>
<evidence type="ECO:0000259" key="15">
    <source>
        <dbReference type="PROSITE" id="PS51384"/>
    </source>
</evidence>
<evidence type="ECO:0000256" key="6">
    <source>
        <dbReference type="ARBA" id="ARBA00022723"/>
    </source>
</evidence>
<evidence type="ECO:0000256" key="13">
    <source>
        <dbReference type="SAM" id="MobiDB-lite"/>
    </source>
</evidence>
<dbReference type="InterPro" id="IPR001433">
    <property type="entry name" value="OxRdtase_FAD/NAD-bd"/>
</dbReference>
<accession>A0ABV9TX54</accession>
<reference evidence="17" key="1">
    <citation type="journal article" date="2019" name="Int. J. Syst. Evol. Microbiol.">
        <title>The Global Catalogue of Microorganisms (GCM) 10K type strain sequencing project: providing services to taxonomists for standard genome sequencing and annotation.</title>
        <authorList>
            <consortium name="The Broad Institute Genomics Platform"/>
            <consortium name="The Broad Institute Genome Sequencing Center for Infectious Disease"/>
            <person name="Wu L."/>
            <person name="Ma J."/>
        </authorList>
    </citation>
    <scope>NUCLEOTIDE SEQUENCE [LARGE SCALE GENOMIC DNA]</scope>
    <source>
        <strain evidence="17">KLKA75</strain>
    </source>
</reference>
<dbReference type="EMBL" id="JBHSIT010000003">
    <property type="protein sequence ID" value="MFC4908149.1"/>
    <property type="molecule type" value="Genomic_DNA"/>
</dbReference>
<sequence length="475" mass="51776">MTAVRSGGVVPDARHGHAGPRRTGARRGGAPRGRVQRGGAGRGGARAEVVLGLIYAGGLAVLALWWHGTSSVVGTAGWLTDAARITGLLAAYGCAVMLALMARVPALEGGVGTDRLARWHAAGGRYTVCLALAHVLLVIWGYALTSRTDVVHQTGTLVFHYPEMLKATLGTLLLFAVGIASMRAARRRLRYEVWHLIHLGTYLSIFLVFFHQVANGAQFVGQPLAEAFWYALFVGVSLVLAWYRFVLPVARNLRHRMRVADVRFETPGVVSVYVTGHRLDGLRAEPGQFFRWRFLMPGMWWAANPYSLSAPARDGMLRITVKAAGDHSRGLARLRPGTRVWAEGPYGALTEARRSQRRVLLLAGGVGITPLRTLFETMAGDITLIYLARTPKDLALRGELEAIAARADRRVLCFVDDPSEYSMPLTGEALRAVVPDVAERDVYLCGPPGMADAAHRALREAGVPARRVHHESFEF</sequence>
<evidence type="ECO:0000313" key="17">
    <source>
        <dbReference type="Proteomes" id="UP001595872"/>
    </source>
</evidence>
<keyword evidence="9" id="KW-0560">Oxidoreductase</keyword>
<feature type="transmembrane region" description="Helical" evidence="14">
    <location>
        <begin position="193"/>
        <end position="215"/>
    </location>
</feature>
<keyword evidence="12 14" id="KW-0472">Membrane</keyword>
<keyword evidence="17" id="KW-1185">Reference proteome</keyword>
<dbReference type="CDD" id="cd06198">
    <property type="entry name" value="FNR_like_3"/>
    <property type="match status" value="1"/>
</dbReference>
<feature type="transmembrane region" description="Helical" evidence="14">
    <location>
        <begin position="123"/>
        <end position="144"/>
    </location>
</feature>
<feature type="transmembrane region" description="Helical" evidence="14">
    <location>
        <begin position="49"/>
        <end position="67"/>
    </location>
</feature>
<dbReference type="InterPro" id="IPR017938">
    <property type="entry name" value="Riboflavin_synthase-like_b-brl"/>
</dbReference>
<dbReference type="SUPFAM" id="SSF52343">
    <property type="entry name" value="Ferredoxin reductase-like, C-terminal NADP-linked domain"/>
    <property type="match status" value="1"/>
</dbReference>
<keyword evidence="3" id="KW-0285">Flavoprotein</keyword>
<dbReference type="InterPro" id="IPR039261">
    <property type="entry name" value="FNR_nucleotide-bd"/>
</dbReference>
<proteinExistence type="predicted"/>
<dbReference type="Pfam" id="PF01794">
    <property type="entry name" value="Ferric_reduct"/>
    <property type="match status" value="1"/>
</dbReference>
<comment type="cofactor">
    <cofactor evidence="1">
        <name>FAD</name>
        <dbReference type="ChEBI" id="CHEBI:57692"/>
    </cofactor>
</comment>
<keyword evidence="7" id="KW-0274">FAD</keyword>
<keyword evidence="5" id="KW-0001">2Fe-2S</keyword>
<evidence type="ECO:0000256" key="10">
    <source>
        <dbReference type="ARBA" id="ARBA00023004"/>
    </source>
</evidence>
<feature type="compositionally biased region" description="Gly residues" evidence="13">
    <location>
        <begin position="26"/>
        <end position="41"/>
    </location>
</feature>
<dbReference type="SUPFAM" id="SSF63380">
    <property type="entry name" value="Riboflavin synthase domain-like"/>
    <property type="match status" value="1"/>
</dbReference>
<protein>
    <submittedName>
        <fullName evidence="16">Ferric reductase-like transmembrane domain-containing protein</fullName>
    </submittedName>
</protein>
<dbReference type="Gene3D" id="3.40.50.80">
    <property type="entry name" value="Nucleotide-binding domain of ferredoxin-NADP reductase (FNR) module"/>
    <property type="match status" value="1"/>
</dbReference>
<evidence type="ECO:0000256" key="1">
    <source>
        <dbReference type="ARBA" id="ARBA00001974"/>
    </source>
</evidence>
<feature type="transmembrane region" description="Helical" evidence="14">
    <location>
        <begin position="164"/>
        <end position="181"/>
    </location>
</feature>
<evidence type="ECO:0000256" key="4">
    <source>
        <dbReference type="ARBA" id="ARBA00022692"/>
    </source>
</evidence>
<dbReference type="Gene3D" id="2.40.30.10">
    <property type="entry name" value="Translation factors"/>
    <property type="match status" value="1"/>
</dbReference>
<dbReference type="Proteomes" id="UP001595872">
    <property type="component" value="Unassembled WGS sequence"/>
</dbReference>
<keyword evidence="4 14" id="KW-0812">Transmembrane</keyword>
<evidence type="ECO:0000256" key="12">
    <source>
        <dbReference type="ARBA" id="ARBA00023136"/>
    </source>
</evidence>
<dbReference type="PRINTS" id="PR00409">
    <property type="entry name" value="PHDIOXRDTASE"/>
</dbReference>
<evidence type="ECO:0000256" key="9">
    <source>
        <dbReference type="ARBA" id="ARBA00023002"/>
    </source>
</evidence>
<evidence type="ECO:0000256" key="3">
    <source>
        <dbReference type="ARBA" id="ARBA00022630"/>
    </source>
</evidence>
<keyword evidence="8 14" id="KW-1133">Transmembrane helix</keyword>
<gene>
    <name evidence="16" type="ORF">ACFPCY_12515</name>
</gene>
<keyword evidence="6" id="KW-0479">Metal-binding</keyword>
<feature type="region of interest" description="Disordered" evidence="13">
    <location>
        <begin position="1"/>
        <end position="41"/>
    </location>
</feature>
<feature type="compositionally biased region" description="Basic residues" evidence="13">
    <location>
        <begin position="16"/>
        <end position="25"/>
    </location>
</feature>
<evidence type="ECO:0000256" key="14">
    <source>
        <dbReference type="SAM" id="Phobius"/>
    </source>
</evidence>
<evidence type="ECO:0000256" key="11">
    <source>
        <dbReference type="ARBA" id="ARBA00023014"/>
    </source>
</evidence>
<dbReference type="InterPro" id="IPR017927">
    <property type="entry name" value="FAD-bd_FR_type"/>
</dbReference>
<name>A0ABV9TX54_9ACTN</name>
<dbReference type="InterPro" id="IPR050415">
    <property type="entry name" value="MRET"/>
</dbReference>
<dbReference type="PANTHER" id="PTHR47354">
    <property type="entry name" value="NADH OXIDOREDUCTASE HCR"/>
    <property type="match status" value="1"/>
</dbReference>
<feature type="transmembrane region" description="Helical" evidence="14">
    <location>
        <begin position="227"/>
        <end position="247"/>
    </location>
</feature>